<comment type="subunit">
    <text evidence="4">The methyltransferase is composed of M and S polypeptides.</text>
</comment>
<evidence type="ECO:0000313" key="6">
    <source>
        <dbReference type="EMBL" id="MBB4881905.1"/>
    </source>
</evidence>
<dbReference type="Proteomes" id="UP000560081">
    <property type="component" value="Unassembled WGS sequence"/>
</dbReference>
<accession>A0A4Y8X2E2</accession>
<dbReference type="Pfam" id="PF01420">
    <property type="entry name" value="Methylase_S"/>
    <property type="match status" value="1"/>
</dbReference>
<feature type="domain" description="Type I restriction modification DNA specificity" evidence="5">
    <location>
        <begin position="266"/>
        <end position="367"/>
    </location>
</feature>
<dbReference type="GO" id="GO:0009035">
    <property type="term" value="F:type I site-specific deoxyribonuclease activity"/>
    <property type="evidence" value="ECO:0007669"/>
    <property type="project" value="UniProtKB-EC"/>
</dbReference>
<sequence>MTALAWSGELPSSWRIEKTRQVLRRIKRPVRPEDQTVTAFRDGQVTLRSNRRTEGFTEAFAEIGYHGIRCGDLAVHAMDGFAGAIGVSDSDGKVSPVVHLYDAGDGDARYFAYALREAARAGYVTSLAKGIRERSTSFDPQTLSAMDLPVPPLATQRRIADYLDRETAAIDALIEKQRKVKKLGTARKQAVIDSAVASPEVLPLKRDAALVTSGPRGWAQFYASSGQRFIRITDIQRDSIKLGDQSVRYVDTPDAGEAQRASTRVGDLVVSITADLGSVGLIDKAHAGAVVSQHVAIVRLAGRHWVSRFAAYALKSSPLKDQFAGAAYGGTKVQLSLGDVRDLEVPAPPLPEQRAIANQLDRETAKIDALIAKAERFIELAQERRAALITAAVTGQLEIPAEESSA</sequence>
<dbReference type="InterPro" id="IPR044946">
    <property type="entry name" value="Restrct_endonuc_typeI_TRD_sf"/>
</dbReference>
<dbReference type="SUPFAM" id="SSF116734">
    <property type="entry name" value="DNA methylase specificity domain"/>
    <property type="match status" value="2"/>
</dbReference>
<evidence type="ECO:0000256" key="2">
    <source>
        <dbReference type="ARBA" id="ARBA00022747"/>
    </source>
</evidence>
<comment type="caution">
    <text evidence="6">The sequence shown here is derived from an EMBL/GenBank/DDBJ whole genome shotgun (WGS) entry which is preliminary data.</text>
</comment>
<evidence type="ECO:0000259" key="5">
    <source>
        <dbReference type="Pfam" id="PF01420"/>
    </source>
</evidence>
<keyword evidence="2" id="KW-0680">Restriction system</keyword>
<dbReference type="InterPro" id="IPR051212">
    <property type="entry name" value="Type-I_RE_S_subunit"/>
</dbReference>
<keyword evidence="6" id="KW-0378">Hydrolase</keyword>
<evidence type="ECO:0000256" key="3">
    <source>
        <dbReference type="ARBA" id="ARBA00023125"/>
    </source>
</evidence>
<dbReference type="Gene3D" id="3.90.220.20">
    <property type="entry name" value="DNA methylase specificity domains"/>
    <property type="match status" value="2"/>
</dbReference>
<dbReference type="EC" id="3.1.21.3" evidence="6"/>
<reference evidence="6 7" key="1">
    <citation type="submission" date="2020-08" db="EMBL/GenBank/DDBJ databases">
        <title>Sequencing the genomes of 1000 actinobacteria strains.</title>
        <authorList>
            <person name="Klenk H.-P."/>
        </authorList>
    </citation>
    <scope>NUCLEOTIDE SEQUENCE [LARGE SCALE GENOMIC DNA]</scope>
    <source>
        <strain evidence="6 7">DSM 19079</strain>
    </source>
</reference>
<keyword evidence="3" id="KW-0238">DNA-binding</keyword>
<organism evidence="6 7">
    <name type="scientific">Micrococcus flavus</name>
    <dbReference type="NCBI Taxonomy" id="384602"/>
    <lineage>
        <taxon>Bacteria</taxon>
        <taxon>Bacillati</taxon>
        <taxon>Actinomycetota</taxon>
        <taxon>Actinomycetes</taxon>
        <taxon>Micrococcales</taxon>
        <taxon>Micrococcaceae</taxon>
        <taxon>Micrococcus</taxon>
    </lineage>
</organism>
<dbReference type="PANTHER" id="PTHR43140">
    <property type="entry name" value="TYPE-1 RESTRICTION ENZYME ECOKI SPECIFICITY PROTEIN"/>
    <property type="match status" value="1"/>
</dbReference>
<dbReference type="AlphaFoldDB" id="A0A4Y8X2E2"/>
<dbReference type="InterPro" id="IPR000055">
    <property type="entry name" value="Restrct_endonuc_typeI_TRD"/>
</dbReference>
<evidence type="ECO:0000256" key="4">
    <source>
        <dbReference type="ARBA" id="ARBA00038652"/>
    </source>
</evidence>
<comment type="similarity">
    <text evidence="1">Belongs to the type-I restriction system S methylase family.</text>
</comment>
<evidence type="ECO:0000256" key="1">
    <source>
        <dbReference type="ARBA" id="ARBA00010923"/>
    </source>
</evidence>
<dbReference type="PANTHER" id="PTHR43140:SF1">
    <property type="entry name" value="TYPE I RESTRICTION ENZYME ECOKI SPECIFICITY SUBUNIT"/>
    <property type="match status" value="1"/>
</dbReference>
<dbReference type="RefSeq" id="WP_167736926.1">
    <property type="nucleotide sequence ID" value="NZ_BMLA01000003.1"/>
</dbReference>
<dbReference type="EMBL" id="JACHMC010000001">
    <property type="protein sequence ID" value="MBB4881905.1"/>
    <property type="molecule type" value="Genomic_DNA"/>
</dbReference>
<proteinExistence type="inferred from homology"/>
<protein>
    <submittedName>
        <fullName evidence="6">Type I restriction enzyme S subunit</fullName>
        <ecNumber evidence="6">3.1.21.3</ecNumber>
    </submittedName>
</protein>
<name>A0A4Y8X2E2_9MICC</name>
<gene>
    <name evidence="6" type="ORF">BJ976_000256</name>
</gene>
<dbReference type="GO" id="GO:0003677">
    <property type="term" value="F:DNA binding"/>
    <property type="evidence" value="ECO:0007669"/>
    <property type="project" value="UniProtKB-KW"/>
</dbReference>
<keyword evidence="7" id="KW-1185">Reference proteome</keyword>
<dbReference type="GO" id="GO:0009307">
    <property type="term" value="P:DNA restriction-modification system"/>
    <property type="evidence" value="ECO:0007669"/>
    <property type="project" value="UniProtKB-KW"/>
</dbReference>
<evidence type="ECO:0000313" key="7">
    <source>
        <dbReference type="Proteomes" id="UP000560081"/>
    </source>
</evidence>